<accession>A0A3D1JHJ2</accession>
<dbReference type="Pfam" id="PF00294">
    <property type="entry name" value="PfkB"/>
    <property type="match status" value="1"/>
</dbReference>
<dbReference type="CDD" id="cd01942">
    <property type="entry name" value="ribokinase_group_A"/>
    <property type="match status" value="1"/>
</dbReference>
<keyword evidence="2" id="KW-0808">Transferase</keyword>
<gene>
    <name evidence="5" type="ORF">DEQ80_08995</name>
</gene>
<dbReference type="InterPro" id="IPR050306">
    <property type="entry name" value="PfkB_Carbo_kinase"/>
</dbReference>
<feature type="domain" description="Carbohydrate kinase PfkB" evidence="4">
    <location>
        <begin position="36"/>
        <end position="291"/>
    </location>
</feature>
<evidence type="ECO:0000256" key="2">
    <source>
        <dbReference type="ARBA" id="ARBA00022679"/>
    </source>
</evidence>
<dbReference type="PANTHER" id="PTHR43085:SF46">
    <property type="entry name" value="ADENOSINE KINASE"/>
    <property type="match status" value="1"/>
</dbReference>
<evidence type="ECO:0000256" key="1">
    <source>
        <dbReference type="ARBA" id="ARBA00010688"/>
    </source>
</evidence>
<evidence type="ECO:0000256" key="3">
    <source>
        <dbReference type="ARBA" id="ARBA00022777"/>
    </source>
</evidence>
<dbReference type="SUPFAM" id="SSF53613">
    <property type="entry name" value="Ribokinase-like"/>
    <property type="match status" value="1"/>
</dbReference>
<dbReference type="PROSITE" id="PS00583">
    <property type="entry name" value="PFKB_KINASES_1"/>
    <property type="match status" value="1"/>
</dbReference>
<dbReference type="Proteomes" id="UP000264141">
    <property type="component" value="Unassembled WGS sequence"/>
</dbReference>
<dbReference type="Gene3D" id="3.40.1190.20">
    <property type="match status" value="1"/>
</dbReference>
<evidence type="ECO:0000313" key="5">
    <source>
        <dbReference type="EMBL" id="HCE17982.1"/>
    </source>
</evidence>
<dbReference type="GO" id="GO:0016301">
    <property type="term" value="F:kinase activity"/>
    <property type="evidence" value="ECO:0007669"/>
    <property type="project" value="UniProtKB-KW"/>
</dbReference>
<comment type="caution">
    <text evidence="5">The sequence shown here is derived from an EMBL/GenBank/DDBJ whole genome shotgun (WGS) entry which is preliminary data.</text>
</comment>
<keyword evidence="3 5" id="KW-0418">Kinase</keyword>
<dbReference type="STRING" id="229919.GCA_001050195_00689"/>
<proteinExistence type="inferred from homology"/>
<organism evidence="5 6">
    <name type="scientific">Anaerolinea thermolimosa</name>
    <dbReference type="NCBI Taxonomy" id="229919"/>
    <lineage>
        <taxon>Bacteria</taxon>
        <taxon>Bacillati</taxon>
        <taxon>Chloroflexota</taxon>
        <taxon>Anaerolineae</taxon>
        <taxon>Anaerolineales</taxon>
        <taxon>Anaerolineaceae</taxon>
        <taxon>Anaerolinea</taxon>
    </lineage>
</organism>
<comment type="similarity">
    <text evidence="1">Belongs to the carbohydrate kinase PfkB family.</text>
</comment>
<dbReference type="InterPro" id="IPR002173">
    <property type="entry name" value="Carboh/pur_kinase_PfkB_CS"/>
</dbReference>
<name>A0A3D1JHJ2_9CHLR</name>
<reference evidence="5 6" key="1">
    <citation type="journal article" date="2018" name="Nat. Biotechnol.">
        <title>A standardized bacterial taxonomy based on genome phylogeny substantially revises the tree of life.</title>
        <authorList>
            <person name="Parks D.H."/>
            <person name="Chuvochina M."/>
            <person name="Waite D.W."/>
            <person name="Rinke C."/>
            <person name="Skarshewski A."/>
            <person name="Chaumeil P.A."/>
            <person name="Hugenholtz P."/>
        </authorList>
    </citation>
    <scope>NUCLEOTIDE SEQUENCE [LARGE SCALE GENOMIC DNA]</scope>
    <source>
        <strain evidence="5">UBA8781</strain>
    </source>
</reference>
<evidence type="ECO:0000313" key="6">
    <source>
        <dbReference type="Proteomes" id="UP000264141"/>
    </source>
</evidence>
<sequence>MTILCTGSVAFDYLMSFPGYFKDHILPDRLESISLSFLVESMIRQRGGNAPNIAYTLALLGGRPSVMATVGEDFGEYRAWLESRGVDTSNIREVRGTYTASFFANTDRANNQICSFYPGAMAFATQLSLHDLPDRPELVVISPNDPGAMCQLVRECHALNLPYLYDPSQQVVRLSPDDIREGVTGADSLFVNEYEFELVQKHTGMTPDQIIEQVGYLVVTLGAKGAAIYADGHCYEVPAATPRAILDPTGVGDAFRAGFIRGRQLGLPWETCGKMGSLAAAYCLETRGPQEHSFTLAEFVGRYREQFGDDGQVDILLENSLSPG</sequence>
<dbReference type="EMBL" id="DPBP01000034">
    <property type="protein sequence ID" value="HCE17982.1"/>
    <property type="molecule type" value="Genomic_DNA"/>
</dbReference>
<dbReference type="PANTHER" id="PTHR43085">
    <property type="entry name" value="HEXOKINASE FAMILY MEMBER"/>
    <property type="match status" value="1"/>
</dbReference>
<dbReference type="InterPro" id="IPR029056">
    <property type="entry name" value="Ribokinase-like"/>
</dbReference>
<dbReference type="InterPro" id="IPR011611">
    <property type="entry name" value="PfkB_dom"/>
</dbReference>
<evidence type="ECO:0000259" key="4">
    <source>
        <dbReference type="Pfam" id="PF00294"/>
    </source>
</evidence>
<protein>
    <submittedName>
        <fullName evidence="5">Carbohydrate kinase family protein</fullName>
    </submittedName>
</protein>
<dbReference type="AlphaFoldDB" id="A0A3D1JHJ2"/>